<feature type="non-terminal residue" evidence="1">
    <location>
        <position position="1"/>
    </location>
</feature>
<organism evidence="1">
    <name type="scientific">Cuerna arida</name>
    <dbReference type="NCBI Taxonomy" id="1464854"/>
    <lineage>
        <taxon>Eukaryota</taxon>
        <taxon>Metazoa</taxon>
        <taxon>Ecdysozoa</taxon>
        <taxon>Arthropoda</taxon>
        <taxon>Hexapoda</taxon>
        <taxon>Insecta</taxon>
        <taxon>Pterygota</taxon>
        <taxon>Neoptera</taxon>
        <taxon>Paraneoptera</taxon>
        <taxon>Hemiptera</taxon>
        <taxon>Auchenorrhyncha</taxon>
        <taxon>Membracoidea</taxon>
        <taxon>Cicadellidae</taxon>
        <taxon>Cicadellinae</taxon>
        <taxon>Proconiini</taxon>
        <taxon>Cuerna</taxon>
    </lineage>
</organism>
<gene>
    <name evidence="1" type="ORF">g.4980</name>
</gene>
<dbReference type="SUPFAM" id="SSF56784">
    <property type="entry name" value="HAD-like"/>
    <property type="match status" value="1"/>
</dbReference>
<dbReference type="InterPro" id="IPR036412">
    <property type="entry name" value="HAD-like_sf"/>
</dbReference>
<dbReference type="Gene3D" id="3.40.50.1000">
    <property type="entry name" value="HAD superfamily/HAD-like"/>
    <property type="match status" value="1"/>
</dbReference>
<proteinExistence type="predicted"/>
<protein>
    <submittedName>
        <fullName evidence="1">Uncharacterized protein</fullName>
    </submittedName>
</protein>
<name>A0A1B6EKP9_9HEMI</name>
<dbReference type="GO" id="GO:0003993">
    <property type="term" value="F:acid phosphatase activity"/>
    <property type="evidence" value="ECO:0007669"/>
    <property type="project" value="TreeGrafter"/>
</dbReference>
<accession>A0A1B6EKP9</accession>
<dbReference type="Pfam" id="PF12689">
    <property type="entry name" value="Acid_PPase"/>
    <property type="match status" value="1"/>
</dbReference>
<dbReference type="AlphaFoldDB" id="A0A1B6EKP9"/>
<dbReference type="InterPro" id="IPR010036">
    <property type="entry name" value="MDP_1_eu_arc"/>
</dbReference>
<dbReference type="PANTHER" id="PTHR17901">
    <property type="entry name" value="MAGNESIUM-DEPENDENT PHOSPHATASE 1 MDP1"/>
    <property type="match status" value="1"/>
</dbReference>
<dbReference type="InterPro" id="IPR023214">
    <property type="entry name" value="HAD_sf"/>
</dbReference>
<reference evidence="1" key="1">
    <citation type="submission" date="2015-11" db="EMBL/GenBank/DDBJ databases">
        <title>De novo transcriptome assembly of four potential Pierce s Disease insect vectors from Arizona vineyards.</title>
        <authorList>
            <person name="Tassone E.E."/>
        </authorList>
    </citation>
    <scope>NUCLEOTIDE SEQUENCE</scope>
</reference>
<dbReference type="PANTHER" id="PTHR17901:SF14">
    <property type="entry name" value="MAGNESIUM-DEPENDENT PHOSPHATASE 1"/>
    <property type="match status" value="1"/>
</dbReference>
<sequence length="230" mass="26626">VLRNSAMRTATFILCTSICYSFMNLFSYCVMEPEPEKENIPYKFAAEPTLPELVVFNVDEIIWPYKIDEVMTPPLKASNMKHQIKDRMGKVFELSPEAGQILEELFTRWYSVGGLVQSTDVGNIEEVMNLFNIDKFFKYFEVFPRLPGSKIKHITRIGERAKVPLEDILYFDSNKEDLEEMKTLGITSVYVDPKEGITYKHITEGFRLYFMTKNHTLSYHYALATTAQPA</sequence>
<evidence type="ECO:0000313" key="1">
    <source>
        <dbReference type="EMBL" id="JAS38495.1"/>
    </source>
</evidence>
<dbReference type="EMBL" id="GECZ01031274">
    <property type="protein sequence ID" value="JAS38495.1"/>
    <property type="molecule type" value="Transcribed_RNA"/>
</dbReference>